<gene>
    <name evidence="7" type="ORF">HD601_001820</name>
</gene>
<reference evidence="7 8" key="1">
    <citation type="submission" date="2020-08" db="EMBL/GenBank/DDBJ databases">
        <title>Sequencing the genomes of 1000 actinobacteria strains.</title>
        <authorList>
            <person name="Klenk H.-P."/>
        </authorList>
    </citation>
    <scope>NUCLEOTIDE SEQUENCE [LARGE SCALE GENOMIC DNA]</scope>
    <source>
        <strain evidence="7 8">DSM 102122</strain>
    </source>
</reference>
<dbReference type="Pfam" id="PF02826">
    <property type="entry name" value="2-Hacid_dh_C"/>
    <property type="match status" value="1"/>
</dbReference>
<feature type="domain" description="D-isomer specific 2-hydroxyacid dehydrogenase NAD-binding" evidence="6">
    <location>
        <begin position="120"/>
        <end position="291"/>
    </location>
</feature>
<dbReference type="InterPro" id="IPR050223">
    <property type="entry name" value="D-isomer_2-hydroxyacid_DH"/>
</dbReference>
<dbReference type="GO" id="GO:0030267">
    <property type="term" value="F:glyoxylate reductase (NADPH) activity"/>
    <property type="evidence" value="ECO:0007669"/>
    <property type="project" value="TreeGrafter"/>
</dbReference>
<dbReference type="InterPro" id="IPR006139">
    <property type="entry name" value="D-isomer_2_OHA_DH_cat_dom"/>
</dbReference>
<evidence type="ECO:0000313" key="7">
    <source>
        <dbReference type="EMBL" id="MBB5787245.1"/>
    </source>
</evidence>
<dbReference type="InterPro" id="IPR006140">
    <property type="entry name" value="D-isomer_DH_NAD-bd"/>
</dbReference>
<dbReference type="AlphaFoldDB" id="A0A7W9GNS7"/>
<dbReference type="EMBL" id="JACHMM010000001">
    <property type="protein sequence ID" value="MBB5787245.1"/>
    <property type="molecule type" value="Genomic_DNA"/>
</dbReference>
<sequence length="317" mass="33211">MTTTSRVALLSRIIGTDPDARRRLDEAGIEIAVDLPGYDALMAGPDGVRSWHAVLADVDGLVVGLQPVDRALFDAAPKLRYVLRVGTGLDNVDVATAAERGVAVANLEGLNADAVAEYAFGLLLAAARRIPEADASMRAGRWERFGGRHLGGRTLGLVGFGAIARAVVPMAHGFGMDVLVHRRTPDPAADAAAGVRTVGLDELLTASQFVSLHVPLTDHTRHLIGPREIGLMDGVVLVNTARGEVVDEDALYQGLLDGHVAAAALDVFTDEPPAGSPLLGLRTVVLSPHNGGYSDLVMRRTAAAAVDLMIEHSDPAG</sequence>
<dbReference type="Gene3D" id="3.40.50.720">
    <property type="entry name" value="NAD(P)-binding Rossmann-like Domain"/>
    <property type="match status" value="2"/>
</dbReference>
<dbReference type="GO" id="GO:0016618">
    <property type="term" value="F:hydroxypyruvate reductase [NAD(P)H] activity"/>
    <property type="evidence" value="ECO:0007669"/>
    <property type="project" value="TreeGrafter"/>
</dbReference>
<dbReference type="GO" id="GO:0051287">
    <property type="term" value="F:NAD binding"/>
    <property type="evidence" value="ECO:0007669"/>
    <property type="project" value="InterPro"/>
</dbReference>
<protein>
    <submittedName>
        <fullName evidence="7">Phosphoglycerate dehydrogenase-like enzyme</fullName>
    </submittedName>
</protein>
<proteinExistence type="inferred from homology"/>
<evidence type="ECO:0000256" key="4">
    <source>
        <dbReference type="RuleBase" id="RU003719"/>
    </source>
</evidence>
<dbReference type="Proteomes" id="UP000542813">
    <property type="component" value="Unassembled WGS sequence"/>
</dbReference>
<dbReference type="Pfam" id="PF00389">
    <property type="entry name" value="2-Hacid_dh"/>
    <property type="match status" value="1"/>
</dbReference>
<keyword evidence="3" id="KW-0520">NAD</keyword>
<keyword evidence="2 4" id="KW-0560">Oxidoreductase</keyword>
<dbReference type="RefSeq" id="WP_184821174.1">
    <property type="nucleotide sequence ID" value="NZ_JACHMM010000001.1"/>
</dbReference>
<name>A0A7W9GNS7_9ACTN</name>
<dbReference type="InterPro" id="IPR029753">
    <property type="entry name" value="D-isomer_DH_CS"/>
</dbReference>
<keyword evidence="8" id="KW-1185">Reference proteome</keyword>
<dbReference type="PANTHER" id="PTHR10996">
    <property type="entry name" value="2-HYDROXYACID DEHYDROGENASE-RELATED"/>
    <property type="match status" value="1"/>
</dbReference>
<feature type="domain" description="D-isomer specific 2-hydroxyacid dehydrogenase catalytic" evidence="5">
    <location>
        <begin position="52"/>
        <end position="292"/>
    </location>
</feature>
<evidence type="ECO:0000256" key="2">
    <source>
        <dbReference type="ARBA" id="ARBA00023002"/>
    </source>
</evidence>
<dbReference type="SUPFAM" id="SSF51735">
    <property type="entry name" value="NAD(P)-binding Rossmann-fold domains"/>
    <property type="match status" value="1"/>
</dbReference>
<dbReference type="GO" id="GO:0005829">
    <property type="term" value="C:cytosol"/>
    <property type="evidence" value="ECO:0007669"/>
    <property type="project" value="TreeGrafter"/>
</dbReference>
<organism evidence="7 8">
    <name type="scientific">Jiangella mangrovi</name>
    <dbReference type="NCBI Taxonomy" id="1524084"/>
    <lineage>
        <taxon>Bacteria</taxon>
        <taxon>Bacillati</taxon>
        <taxon>Actinomycetota</taxon>
        <taxon>Actinomycetes</taxon>
        <taxon>Jiangellales</taxon>
        <taxon>Jiangellaceae</taxon>
        <taxon>Jiangella</taxon>
    </lineage>
</organism>
<comment type="similarity">
    <text evidence="1 4">Belongs to the D-isomer specific 2-hydroxyacid dehydrogenase family.</text>
</comment>
<evidence type="ECO:0000313" key="8">
    <source>
        <dbReference type="Proteomes" id="UP000542813"/>
    </source>
</evidence>
<dbReference type="PANTHER" id="PTHR10996:SF178">
    <property type="entry name" value="2-HYDROXYACID DEHYDROGENASE YGL185C-RELATED"/>
    <property type="match status" value="1"/>
</dbReference>
<evidence type="ECO:0000256" key="1">
    <source>
        <dbReference type="ARBA" id="ARBA00005854"/>
    </source>
</evidence>
<comment type="caution">
    <text evidence="7">The sequence shown here is derived from an EMBL/GenBank/DDBJ whole genome shotgun (WGS) entry which is preliminary data.</text>
</comment>
<evidence type="ECO:0000259" key="5">
    <source>
        <dbReference type="Pfam" id="PF00389"/>
    </source>
</evidence>
<evidence type="ECO:0000256" key="3">
    <source>
        <dbReference type="ARBA" id="ARBA00023027"/>
    </source>
</evidence>
<dbReference type="SUPFAM" id="SSF52283">
    <property type="entry name" value="Formate/glycerate dehydrogenase catalytic domain-like"/>
    <property type="match status" value="1"/>
</dbReference>
<evidence type="ECO:0000259" key="6">
    <source>
        <dbReference type="Pfam" id="PF02826"/>
    </source>
</evidence>
<accession>A0A7W9GNS7</accession>
<dbReference type="InterPro" id="IPR036291">
    <property type="entry name" value="NAD(P)-bd_dom_sf"/>
</dbReference>
<dbReference type="FunFam" id="3.40.50.720:FF:000203">
    <property type="entry name" value="D-3-phosphoglycerate dehydrogenase (SerA)"/>
    <property type="match status" value="1"/>
</dbReference>
<dbReference type="PROSITE" id="PS00670">
    <property type="entry name" value="D_2_HYDROXYACID_DH_2"/>
    <property type="match status" value="1"/>
</dbReference>